<name>A0A2I0WR94_9ASPA</name>
<evidence type="ECO:0000313" key="2">
    <source>
        <dbReference type="Proteomes" id="UP000233837"/>
    </source>
</evidence>
<dbReference type="Proteomes" id="UP000233837">
    <property type="component" value="Unassembled WGS sequence"/>
</dbReference>
<protein>
    <submittedName>
        <fullName evidence="1">Uncharacterized protein</fullName>
    </submittedName>
</protein>
<evidence type="ECO:0000313" key="1">
    <source>
        <dbReference type="EMBL" id="PKU78183.1"/>
    </source>
</evidence>
<accession>A0A2I0WR94</accession>
<reference evidence="1 2" key="1">
    <citation type="journal article" date="2016" name="Sci. Rep.">
        <title>The Dendrobium catenatum Lindl. genome sequence provides insights into polysaccharide synthase, floral development and adaptive evolution.</title>
        <authorList>
            <person name="Zhang G.Q."/>
            <person name="Xu Q."/>
            <person name="Bian C."/>
            <person name="Tsai W.C."/>
            <person name="Yeh C.M."/>
            <person name="Liu K.W."/>
            <person name="Yoshida K."/>
            <person name="Zhang L.S."/>
            <person name="Chang S.B."/>
            <person name="Chen F."/>
            <person name="Shi Y."/>
            <person name="Su Y.Y."/>
            <person name="Zhang Y.Q."/>
            <person name="Chen L.J."/>
            <person name="Yin Y."/>
            <person name="Lin M."/>
            <person name="Huang H."/>
            <person name="Deng H."/>
            <person name="Wang Z.W."/>
            <person name="Zhu S.L."/>
            <person name="Zhao X."/>
            <person name="Deng C."/>
            <person name="Niu S.C."/>
            <person name="Huang J."/>
            <person name="Wang M."/>
            <person name="Liu G.H."/>
            <person name="Yang H.J."/>
            <person name="Xiao X.J."/>
            <person name="Hsiao Y.Y."/>
            <person name="Wu W.L."/>
            <person name="Chen Y.Y."/>
            <person name="Mitsuda N."/>
            <person name="Ohme-Takagi M."/>
            <person name="Luo Y.B."/>
            <person name="Van de Peer Y."/>
            <person name="Liu Z.J."/>
        </authorList>
    </citation>
    <scope>NUCLEOTIDE SEQUENCE [LARGE SCALE GENOMIC DNA]</scope>
    <source>
        <tissue evidence="1">The whole plant</tissue>
    </source>
</reference>
<dbReference type="EMBL" id="KZ502472">
    <property type="protein sequence ID" value="PKU78183.1"/>
    <property type="molecule type" value="Genomic_DNA"/>
</dbReference>
<organism evidence="1 2">
    <name type="scientific">Dendrobium catenatum</name>
    <dbReference type="NCBI Taxonomy" id="906689"/>
    <lineage>
        <taxon>Eukaryota</taxon>
        <taxon>Viridiplantae</taxon>
        <taxon>Streptophyta</taxon>
        <taxon>Embryophyta</taxon>
        <taxon>Tracheophyta</taxon>
        <taxon>Spermatophyta</taxon>
        <taxon>Magnoliopsida</taxon>
        <taxon>Liliopsida</taxon>
        <taxon>Asparagales</taxon>
        <taxon>Orchidaceae</taxon>
        <taxon>Epidendroideae</taxon>
        <taxon>Malaxideae</taxon>
        <taxon>Dendrobiinae</taxon>
        <taxon>Dendrobium</taxon>
    </lineage>
</organism>
<sequence>MRRCSRQSLLLPIRPEGTSLKEALASFATGGEHLQPVTVSYFRILILTEREDIVALQKARDLRCLIAAIQ</sequence>
<keyword evidence="2" id="KW-1185">Reference proteome</keyword>
<gene>
    <name evidence="1" type="ORF">MA16_Dca012303</name>
</gene>
<dbReference type="AlphaFoldDB" id="A0A2I0WR94"/>
<reference evidence="1 2" key="2">
    <citation type="journal article" date="2017" name="Nature">
        <title>The Apostasia genome and the evolution of orchids.</title>
        <authorList>
            <person name="Zhang G.Q."/>
            <person name="Liu K.W."/>
            <person name="Li Z."/>
            <person name="Lohaus R."/>
            <person name="Hsiao Y.Y."/>
            <person name="Niu S.C."/>
            <person name="Wang J.Y."/>
            <person name="Lin Y.C."/>
            <person name="Xu Q."/>
            <person name="Chen L.J."/>
            <person name="Yoshida K."/>
            <person name="Fujiwara S."/>
            <person name="Wang Z.W."/>
            <person name="Zhang Y.Q."/>
            <person name="Mitsuda N."/>
            <person name="Wang M."/>
            <person name="Liu G.H."/>
            <person name="Pecoraro L."/>
            <person name="Huang H.X."/>
            <person name="Xiao X.J."/>
            <person name="Lin M."/>
            <person name="Wu X.Y."/>
            <person name="Wu W.L."/>
            <person name="Chen Y.Y."/>
            <person name="Chang S.B."/>
            <person name="Sakamoto S."/>
            <person name="Ohme-Takagi M."/>
            <person name="Yagi M."/>
            <person name="Zeng S.J."/>
            <person name="Shen C.Y."/>
            <person name="Yeh C.M."/>
            <person name="Luo Y.B."/>
            <person name="Tsai W.C."/>
            <person name="Van de Peer Y."/>
            <person name="Liu Z.J."/>
        </authorList>
    </citation>
    <scope>NUCLEOTIDE SEQUENCE [LARGE SCALE GENOMIC DNA]</scope>
    <source>
        <tissue evidence="1">The whole plant</tissue>
    </source>
</reference>
<proteinExistence type="predicted"/>